<protein>
    <submittedName>
        <fullName evidence="3">L-fuconolactone hydrolase</fullName>
    </submittedName>
</protein>
<feature type="domain" description="Amidohydrolase-related" evidence="2">
    <location>
        <begin position="6"/>
        <end position="282"/>
    </location>
</feature>
<gene>
    <name evidence="3" type="ORF">AVDCRST_MAG86-3889</name>
</gene>
<evidence type="ECO:0000313" key="3">
    <source>
        <dbReference type="EMBL" id="CAA9587687.1"/>
    </source>
</evidence>
<dbReference type="GO" id="GO:0016787">
    <property type="term" value="F:hydrolase activity"/>
    <property type="evidence" value="ECO:0007669"/>
    <property type="project" value="UniProtKB-KW"/>
</dbReference>
<keyword evidence="3" id="KW-0378">Hydrolase</keyword>
<dbReference type="EMBL" id="CADCWP010000347">
    <property type="protein sequence ID" value="CAA9587687.1"/>
    <property type="molecule type" value="Genomic_DNA"/>
</dbReference>
<reference evidence="3" key="1">
    <citation type="submission" date="2020-02" db="EMBL/GenBank/DDBJ databases">
        <authorList>
            <person name="Meier V. D."/>
        </authorList>
    </citation>
    <scope>NUCLEOTIDE SEQUENCE</scope>
    <source>
        <strain evidence="3">AVDCRST_MAG86</strain>
    </source>
</reference>
<proteinExistence type="inferred from homology"/>
<dbReference type="PANTHER" id="PTHR43569:SF2">
    <property type="entry name" value="AMIDOHYDROLASE-RELATED DOMAIN-CONTAINING PROTEIN"/>
    <property type="match status" value="1"/>
</dbReference>
<dbReference type="PANTHER" id="PTHR43569">
    <property type="entry name" value="AMIDOHYDROLASE"/>
    <property type="match status" value="1"/>
</dbReference>
<dbReference type="InterPro" id="IPR032466">
    <property type="entry name" value="Metal_Hydrolase"/>
</dbReference>
<dbReference type="Gene3D" id="3.20.20.140">
    <property type="entry name" value="Metal-dependent hydrolases"/>
    <property type="match status" value="1"/>
</dbReference>
<name>A0A6J4VWH0_9DEIN</name>
<dbReference type="InterPro" id="IPR052350">
    <property type="entry name" value="Metallo-dep_Lactonases"/>
</dbReference>
<dbReference type="Pfam" id="PF04909">
    <property type="entry name" value="Amidohydro_2"/>
    <property type="match status" value="1"/>
</dbReference>
<dbReference type="InterPro" id="IPR006680">
    <property type="entry name" value="Amidohydro-rel"/>
</dbReference>
<accession>A0A6J4VWH0</accession>
<organism evidence="3">
    <name type="scientific">uncultured Truepera sp</name>
    <dbReference type="NCBI Taxonomy" id="543023"/>
    <lineage>
        <taxon>Bacteria</taxon>
        <taxon>Thermotogati</taxon>
        <taxon>Deinococcota</taxon>
        <taxon>Deinococci</taxon>
        <taxon>Trueperales</taxon>
        <taxon>Trueperaceae</taxon>
        <taxon>Truepera</taxon>
        <taxon>environmental samples</taxon>
    </lineage>
</organism>
<dbReference type="AlphaFoldDB" id="A0A6J4VWH0"/>
<evidence type="ECO:0000256" key="1">
    <source>
        <dbReference type="ARBA" id="ARBA00038310"/>
    </source>
</evidence>
<comment type="similarity">
    <text evidence="1">Belongs to the metallo-dependent hydrolases superfamily.</text>
</comment>
<dbReference type="SUPFAM" id="SSF51556">
    <property type="entry name" value="Metallo-dependent hydrolases"/>
    <property type="match status" value="1"/>
</dbReference>
<sequence length="284" mass="31626">MTLPVIDSHVHLWHPERFPMPWLVGNAVLDRPFEPDAFSAQTGGLNVAGLVYVEVAVEPAFALLEARHVADLAERTPLIQGIVAHAPLEYGTRTRSYLAALRNLGPKVKGVRRLLQGEPDPKFCLRDDFIAGVRLLPKYRFSFDICVVHTQLPAVIELVRRCPDTTFILDHLGKPDAKGGRLELWCTHIQTLAALPNVACKLSGLVTEADHRDWTPAGLEPYISHVLACFGDRTLFGSDWPVVLQAATYGRWLAVAQRLTEHLSADARTQLFSSAAKNWYRLEP</sequence>
<evidence type="ECO:0000259" key="2">
    <source>
        <dbReference type="Pfam" id="PF04909"/>
    </source>
</evidence>